<dbReference type="GO" id="GO:0015679">
    <property type="term" value="P:plasma membrane copper ion transport"/>
    <property type="evidence" value="ECO:0007669"/>
    <property type="project" value="TreeGrafter"/>
</dbReference>
<dbReference type="Proteomes" id="UP000320672">
    <property type="component" value="Chromosome"/>
</dbReference>
<dbReference type="AlphaFoldDB" id="A0A517MP18"/>
<feature type="transmembrane region" description="Helical" evidence="2">
    <location>
        <begin position="185"/>
        <end position="203"/>
    </location>
</feature>
<dbReference type="EMBL" id="CP036262">
    <property type="protein sequence ID" value="QDS96622.1"/>
    <property type="molecule type" value="Genomic_DNA"/>
</dbReference>
<dbReference type="PANTHER" id="PTHR30097:SF4">
    <property type="entry name" value="SLR6042 PROTEIN"/>
    <property type="match status" value="1"/>
</dbReference>
<dbReference type="SUPFAM" id="SSF111369">
    <property type="entry name" value="HlyD-like secretion proteins"/>
    <property type="match status" value="1"/>
</dbReference>
<keyword evidence="1" id="KW-0813">Transport</keyword>
<feature type="transmembrane region" description="Helical" evidence="2">
    <location>
        <begin position="382"/>
        <end position="404"/>
    </location>
</feature>
<dbReference type="InterPro" id="IPR051909">
    <property type="entry name" value="MFP_Cation_Efflux"/>
</dbReference>
<evidence type="ECO:0000313" key="3">
    <source>
        <dbReference type="EMBL" id="QDS96622.1"/>
    </source>
</evidence>
<dbReference type="GO" id="GO:0030313">
    <property type="term" value="C:cell envelope"/>
    <property type="evidence" value="ECO:0007669"/>
    <property type="project" value="TreeGrafter"/>
</dbReference>
<evidence type="ECO:0000256" key="2">
    <source>
        <dbReference type="SAM" id="Phobius"/>
    </source>
</evidence>
<name>A0A517MP18_9BACT</name>
<proteinExistence type="predicted"/>
<dbReference type="PANTHER" id="PTHR30097">
    <property type="entry name" value="CATION EFFLUX SYSTEM PROTEIN CUSB"/>
    <property type="match status" value="1"/>
</dbReference>
<dbReference type="KEGG" id="rml:FF011L_54340"/>
<gene>
    <name evidence="3" type="ORF">FF011L_54340</name>
</gene>
<dbReference type="Gene3D" id="2.40.50.100">
    <property type="match status" value="1"/>
</dbReference>
<evidence type="ECO:0000313" key="4">
    <source>
        <dbReference type="Proteomes" id="UP000320672"/>
    </source>
</evidence>
<accession>A0A517MP18</accession>
<dbReference type="RefSeq" id="WP_145354736.1">
    <property type="nucleotide sequence ID" value="NZ_CP036262.1"/>
</dbReference>
<keyword evidence="2" id="KW-0812">Transmembrane</keyword>
<keyword evidence="4" id="KW-1185">Reference proteome</keyword>
<feature type="transmembrane region" description="Helical" evidence="2">
    <location>
        <begin position="253"/>
        <end position="275"/>
    </location>
</feature>
<feature type="transmembrane region" description="Helical" evidence="2">
    <location>
        <begin position="281"/>
        <end position="302"/>
    </location>
</feature>
<dbReference type="GO" id="GO:0060003">
    <property type="term" value="P:copper ion export"/>
    <property type="evidence" value="ECO:0007669"/>
    <property type="project" value="TreeGrafter"/>
</dbReference>
<sequence>MNTNAPNCIDLLQSKPRMSAGVRVSVHSDRSGKQWYRLMKPAIKSVGRSSDRDRFLRVGKDEALLLARLDGERTIAEARALAAQEGCALSVEQTESLVLWARREQLFTGAFQNAANQADPSLNRRKASLTWIPVPLLQGGRWLDTLTAATGWVFNFPIACVVGLLWMLAGWIAVERLPELGDSLAGLWSPLGWLKLAAVWFVLKVVHEAAHAVSCHKFGGRVGEIGFAWMVVAPVAYVDLTDAYRIRSRWKRIATSLAGIYLELTISAFAIFAWTASESPLWLHFWATVAVTASVGSVLFNLNPLIKLDGYYALIDWLDQPNLATDGQQAFQSAMTWLCLAQTDPHAEQRSTGILLFGTASAFYRLFVIAALLWAAVQWLGIFGMVLAGVLVLALGIPLLGKIYKATGQACLQRPVVLLRLTLIALLLGGGGVGVSWAASFYDQGYPAAIEFVDANPIRTDVEGFVAQVWVQDGQQVAEGDPLLRLENPRLHTRLAAANAEWQAMQAQRRGYQQRHENGLAIAQRKSAEALALQIQDIEKKLTSLTVLAPRDGVVVAAGIEDMVGRWVEQGDGVARVIDTSRIKAIVAIPQTDLPGLSELLDSHLQVRVAGKVVSAELLSVDRHAQLVAPHRSLIASNGGPLAIQMDPRSDQATQLVEPHLKLEVTLLNPPVGLKGGQPARLVRRGER</sequence>
<dbReference type="Gene3D" id="1.10.287.470">
    <property type="entry name" value="Helix hairpin bin"/>
    <property type="match status" value="1"/>
</dbReference>
<evidence type="ECO:0000256" key="1">
    <source>
        <dbReference type="ARBA" id="ARBA00022448"/>
    </source>
</evidence>
<feature type="transmembrane region" description="Helical" evidence="2">
    <location>
        <begin position="354"/>
        <end position="376"/>
    </location>
</feature>
<keyword evidence="2" id="KW-1133">Transmembrane helix</keyword>
<reference evidence="3 4" key="1">
    <citation type="submission" date="2019-02" db="EMBL/GenBank/DDBJ databases">
        <title>Deep-cultivation of Planctomycetes and their phenomic and genomic characterization uncovers novel biology.</title>
        <authorList>
            <person name="Wiegand S."/>
            <person name="Jogler M."/>
            <person name="Boedeker C."/>
            <person name="Pinto D."/>
            <person name="Vollmers J."/>
            <person name="Rivas-Marin E."/>
            <person name="Kohn T."/>
            <person name="Peeters S.H."/>
            <person name="Heuer A."/>
            <person name="Rast P."/>
            <person name="Oberbeckmann S."/>
            <person name="Bunk B."/>
            <person name="Jeske O."/>
            <person name="Meyerdierks A."/>
            <person name="Storesund J.E."/>
            <person name="Kallscheuer N."/>
            <person name="Luecker S."/>
            <person name="Lage O.M."/>
            <person name="Pohl T."/>
            <person name="Merkel B.J."/>
            <person name="Hornburger P."/>
            <person name="Mueller R.-W."/>
            <person name="Bruemmer F."/>
            <person name="Labrenz M."/>
            <person name="Spormann A.M."/>
            <person name="Op den Camp H."/>
            <person name="Overmann J."/>
            <person name="Amann R."/>
            <person name="Jetten M.S.M."/>
            <person name="Mascher T."/>
            <person name="Medema M.H."/>
            <person name="Devos D.P."/>
            <person name="Kaster A.-K."/>
            <person name="Ovreas L."/>
            <person name="Rohde M."/>
            <person name="Galperin M.Y."/>
            <person name="Jogler C."/>
        </authorList>
    </citation>
    <scope>NUCLEOTIDE SEQUENCE [LARGE SCALE GENOMIC DNA]</scope>
    <source>
        <strain evidence="3 4">FF011L</strain>
    </source>
</reference>
<organism evidence="3 4">
    <name type="scientific">Roseimaritima multifibrata</name>
    <dbReference type="NCBI Taxonomy" id="1930274"/>
    <lineage>
        <taxon>Bacteria</taxon>
        <taxon>Pseudomonadati</taxon>
        <taxon>Planctomycetota</taxon>
        <taxon>Planctomycetia</taxon>
        <taxon>Pirellulales</taxon>
        <taxon>Pirellulaceae</taxon>
        <taxon>Roseimaritima</taxon>
    </lineage>
</organism>
<feature type="transmembrane region" description="Helical" evidence="2">
    <location>
        <begin position="416"/>
        <end position="439"/>
    </location>
</feature>
<keyword evidence="2" id="KW-0472">Membrane</keyword>
<protein>
    <submittedName>
        <fullName evidence="3">p-hydroxybenzoic acid efflux subunit AaeA</fullName>
    </submittedName>
</protein>
<feature type="transmembrane region" description="Helical" evidence="2">
    <location>
        <begin position="152"/>
        <end position="173"/>
    </location>
</feature>
<dbReference type="OrthoDB" id="9759690at2"/>